<dbReference type="GO" id="GO:0008270">
    <property type="term" value="F:zinc ion binding"/>
    <property type="evidence" value="ECO:0007669"/>
    <property type="project" value="InterPro"/>
</dbReference>
<feature type="region of interest" description="Disordered" evidence="15">
    <location>
        <begin position="3609"/>
        <end position="3651"/>
    </location>
</feature>
<dbReference type="InterPro" id="IPR035983">
    <property type="entry name" value="Hect_E3_ubiquitin_ligase"/>
</dbReference>
<feature type="domain" description="HECT" evidence="17">
    <location>
        <begin position="3867"/>
        <end position="4203"/>
    </location>
</feature>
<dbReference type="SMART" id="SM00678">
    <property type="entry name" value="WWE"/>
    <property type="match status" value="1"/>
</dbReference>
<dbReference type="PROSITE" id="PS50030">
    <property type="entry name" value="UBA"/>
    <property type="match status" value="1"/>
</dbReference>
<feature type="region of interest" description="Disordered" evidence="15">
    <location>
        <begin position="1369"/>
        <end position="1407"/>
    </location>
</feature>
<feature type="active site" description="Glycyl thioester intermediate" evidence="14">
    <location>
        <position position="4170"/>
    </location>
</feature>
<name>A0A085NKM5_9BILA</name>
<feature type="compositionally biased region" description="Basic and acidic residues" evidence="15">
    <location>
        <begin position="2774"/>
        <end position="2783"/>
    </location>
</feature>
<feature type="compositionally biased region" description="Acidic residues" evidence="15">
    <location>
        <begin position="2325"/>
        <end position="2382"/>
    </location>
</feature>
<dbReference type="GO" id="GO:0000209">
    <property type="term" value="P:protein polyubiquitination"/>
    <property type="evidence" value="ECO:0007669"/>
    <property type="project" value="TreeGrafter"/>
</dbReference>
<comment type="pathway">
    <text evidence="3">Protein modification; protein ubiquitination.</text>
</comment>
<keyword evidence="8" id="KW-0227">DNA damage</keyword>
<feature type="compositionally biased region" description="Basic and acidic residues" evidence="15">
    <location>
        <begin position="749"/>
        <end position="766"/>
    </location>
</feature>
<dbReference type="Pfam" id="PF06025">
    <property type="entry name" value="DUF913"/>
    <property type="match status" value="1"/>
</dbReference>
<dbReference type="Pfam" id="PF14377">
    <property type="entry name" value="UBM"/>
    <property type="match status" value="3"/>
</dbReference>
<feature type="compositionally biased region" description="Low complexity" evidence="15">
    <location>
        <begin position="1373"/>
        <end position="1386"/>
    </location>
</feature>
<dbReference type="InterPro" id="IPR018123">
    <property type="entry name" value="WWE-dom_subgr"/>
</dbReference>
<feature type="compositionally biased region" description="Polar residues" evidence="15">
    <location>
        <begin position="2706"/>
        <end position="2718"/>
    </location>
</feature>
<feature type="region of interest" description="Disordered" evidence="15">
    <location>
        <begin position="2761"/>
        <end position="2788"/>
    </location>
</feature>
<dbReference type="InterPro" id="IPR004170">
    <property type="entry name" value="WWE_dom"/>
</dbReference>
<accession>A0A085NKM5</accession>
<dbReference type="InterPro" id="IPR025527">
    <property type="entry name" value="HUWE1/Rev1_UBM"/>
</dbReference>
<feature type="compositionally biased region" description="Low complexity" evidence="15">
    <location>
        <begin position="2206"/>
        <end position="2216"/>
    </location>
</feature>
<keyword evidence="5" id="KW-0813">Transport</keyword>
<feature type="compositionally biased region" description="Polar residues" evidence="15">
    <location>
        <begin position="1035"/>
        <end position="1062"/>
    </location>
</feature>
<dbReference type="Gene3D" id="1.10.8.10">
    <property type="entry name" value="DNA helicase RuvA subunit, C-terminal domain"/>
    <property type="match status" value="1"/>
</dbReference>
<dbReference type="InterPro" id="IPR016024">
    <property type="entry name" value="ARM-type_fold"/>
</dbReference>
<dbReference type="InterPro" id="IPR000569">
    <property type="entry name" value="HECT_dom"/>
</dbReference>
<dbReference type="InterPro" id="IPR050409">
    <property type="entry name" value="E3_ubiq-protein_ligase"/>
</dbReference>
<organism evidence="19">
    <name type="scientific">Trichuris suis</name>
    <name type="common">pig whipworm</name>
    <dbReference type="NCBI Taxonomy" id="68888"/>
    <lineage>
        <taxon>Eukaryota</taxon>
        <taxon>Metazoa</taxon>
        <taxon>Ecdysozoa</taxon>
        <taxon>Nematoda</taxon>
        <taxon>Enoplea</taxon>
        <taxon>Dorylaimia</taxon>
        <taxon>Trichinellida</taxon>
        <taxon>Trichuridae</taxon>
        <taxon>Trichuris</taxon>
    </lineage>
</organism>
<evidence type="ECO:0000256" key="11">
    <source>
        <dbReference type="ARBA" id="ARBA00023204"/>
    </source>
</evidence>
<keyword evidence="11" id="KW-0234">DNA repair</keyword>
<dbReference type="SMART" id="SM00119">
    <property type="entry name" value="HECTc"/>
    <property type="match status" value="1"/>
</dbReference>
<dbReference type="PANTHER" id="PTHR11254:SF67">
    <property type="entry name" value="E3 UBIQUITIN-PROTEIN LIGASE HUWE1"/>
    <property type="match status" value="1"/>
</dbReference>
<evidence type="ECO:0000256" key="12">
    <source>
        <dbReference type="ARBA" id="ARBA00023242"/>
    </source>
</evidence>
<feature type="region of interest" description="Disordered" evidence="15">
    <location>
        <begin position="2172"/>
        <end position="2216"/>
    </location>
</feature>
<dbReference type="SUPFAM" id="SSF117839">
    <property type="entry name" value="WWE domain"/>
    <property type="match status" value="1"/>
</dbReference>
<dbReference type="Gene3D" id="6.10.250.1630">
    <property type="match status" value="1"/>
</dbReference>
<evidence type="ECO:0000256" key="9">
    <source>
        <dbReference type="ARBA" id="ARBA00022786"/>
    </source>
</evidence>
<dbReference type="Gene3D" id="3.30.2160.10">
    <property type="entry name" value="Hect, E3 ligase catalytic domain"/>
    <property type="match status" value="1"/>
</dbReference>
<protein>
    <recommendedName>
        <fullName evidence="4">HECT-type E3 ubiquitin transferase</fullName>
        <ecNumber evidence="4">2.3.2.26</ecNumber>
    </recommendedName>
</protein>
<feature type="compositionally biased region" description="Basic and acidic residues" evidence="15">
    <location>
        <begin position="3642"/>
        <end position="3651"/>
    </location>
</feature>
<evidence type="ECO:0000256" key="1">
    <source>
        <dbReference type="ARBA" id="ARBA00000885"/>
    </source>
</evidence>
<keyword evidence="12" id="KW-0539">Nucleus</keyword>
<keyword evidence="10" id="KW-0509">mRNA transport</keyword>
<feature type="region of interest" description="Disordered" evidence="15">
    <location>
        <begin position="2663"/>
        <end position="2748"/>
    </location>
</feature>
<feature type="region of interest" description="Disordered" evidence="15">
    <location>
        <begin position="3235"/>
        <end position="3278"/>
    </location>
</feature>
<feature type="compositionally biased region" description="Low complexity" evidence="15">
    <location>
        <begin position="3256"/>
        <end position="3265"/>
    </location>
</feature>
<sequence>MKIDRSKLTKKPNMSYDCKMATEQILACDRTSLEKLGNLLLSLSSWKLGKISFSDWADVFDLFDDILAEQTERVKENEWTLKVDKGSRKEIAAVYDIIQFSAMLLEHCRGIAAYNSIERMTALLESDDLSIVSAALNVLHVCCRRGSFQTRLAKPEQQEEIISRLTCMAKTWPGYEYGLTLPLYCSRNAEIPALATTVTFEVELDENGKWPNQVIYNGRYQKCKLYFVQKGKSGCINRRTLVFDSVHKETSVSQLTSKVMEMYSDIPRDVLFEFQHKMRLAHSLGDSALRLESVIVRLRAFATLIHWVVIKDFSEFMQFTFYEECFDLLKLPDENVLFLVKSEVFKALATLIQYERSGGMQKVITASGASYYHGFLPNLTRACVKQLMERSRKKETNFPPDFIMSLLSFLYYFTGYQQAAQLLSQNGILEALFMLVSSNLSSSSTIYITRAVRVIDSASQFDSQIFQNMDGMYIFIHRLSVEIERCRKDLRQEQCVFDVELDISEVGGEPIDDSTTPMEVTTDMQTLCTADVAVQTDDVACPPDELSFSRKSLIRCLISFIKKTIPDLQFSETVRHLMDGNFYNCVKHIVENRDYYGISLFILAINTVSAFIMQEPSQLSVLQSRGLTAMIFQKLVGDELPANREVLVSLPTIYSSLCLNETGVAEFLEHDTFAKTFDVLIQQKYVQILRRRVSDSNLATVCETAASLGGGIDMLVRQQSRLRAPAITQFLAMLVKLDNLCRDPAYKCSTKEATKTSRPKQRDIPSRRIRLPGNRANAPSDDVFGSDDTDASEDEEPRPAEVPRENAAERCGNSTAVLPKQTDESKRNVLPLFDYVHNVIRFTDTMMNGQTVDEYAKMFADRNGLTLFLRIFTGPNLPPLCYNLKLITQVASVFRVVFTYTRTCTIVKEFINEMKRSCFVAIAELLHSSWEMQADSSALMDAFLSDTDSVEMGDGVTFFRPLENLLFFVSVLNEFLRTYNGGHTSDWRNGVLREILGSGLVHMLGLIWRAVSWEDTRIKAVHFPQSKSEDKPAINASSQSSTTEGAQETSPSKGVTNGQTTGQPNEVIKQLLILTDSLPKQIRRTFAHLVNCSSGASIRNRRVYSYVRCHPPTYGDPLMLSVIFAVHQSLIRSFNARHTAVPKMWATFMLQNIQALQVTLFEDSKRVLHSVLEKLHSSGLFATFLRCLLQLVEDDSVWETKFISSAGDDFKHFMEESLWLIENLLAIVGPPENEDVLDQQTLTFLQTFVNSTNCLLYPLVMGLWKRIVRSNNTLPFLLDPLLSLICQATQREHNRMVQKPSNGDTQAANDEAEVRNEMERFVDHSSFERLLDMGFPRELALDALLTCSNVEQATEFCLVASANSRRRNQEAVTTAGAPPGQETAAAPTPPAAPPPAIDNFTADGENQTTSPRDAFLSFARQFGHLYSLLELLESYPALVYRTADLVIVTVKLCGFANLQPFFSLLLGKIALKEKSITSNLVDDRSDVSKEGYEHLCIGDLAQSLAVHLHLLSLLLHEFGAPIAHFFFRDPDLILSKLFGLTEYAVCYYLKYVTLVDCTAVLPRWLTPLLVCLDLYEAAVAEVERIRRIPKCHSLLWQYFDRKWIPYHVWTMRLINNAYQDGESSLRLTINRRRVMIDFNKMVQINVETGVERKVMFYPILVKEGDAIDSSKKPFTFPSLRYVSDENFSLPTLEATYQSRLMKICCDLLCPQTESDCLQAVLRLCLRFTRNHSLAAVFVSSGGVEKLLELRASQFFAELTIIVSLIVRHLLEDAPVLDHLMEKTIRTFLGRPSSNNNASPIRDFNFMLRSFEHVACRDMETFIKAVCRVVRLKASLPSSNERDNPDARATCPFLNIRCEPSDDSDKCPPLGHTSQTVLSALLNYLTRDLETTGADASEVSRAGKSADIAQNGSVAGAPECPPAEAVNEGGAVPASSAADVEAQNSNMPSVSKSSVLALLAELIHNYPEVPDFFVSYRFPADLVQRSNEAKRRSSNQSGGGPVGSPCRSALAYILDNLLIEELVPNDKECGSAVKLVIASLAASTQNEEVLSMLVTEVKLALLRALMLPHNCLFKHKRIMAIVSLVTAMKNACPWRDGNSQSRDQRGTGEHVGRVNSIVKWIQKKRLLTDLANVPHYLNLSDPNTIGTMNAVLKAMEDIAHFVLCPVSSTRSAAPNRTVANGAGSQQQNQQQRQARQATSSHRHRHGSSSGRQGSASHNSLDISFLENLLFPTVVRPISESRVDQSNWDGNEGRPGSPDGTRPSETSNADDSNRISLSFGRTEDMAISSQDNEDGSAMDISSQEGDILDEEVIMVEEDGQRSTSVTEGEEDDEEEEDDDVENDDDEEEEEDDEDDDDEYEDEEEGENEEGNEATDQEEEESEYEDINRNLEEDLRISMQELASVTEDFDIHLEEVGAFSRITEALRRALVPASNHSRSSRELVYPTGTGMGFTIPDVEQFLAATTRPYGQAGTLPNMPIAIAHPILLRHSEQPETSNVTPTNAPGVTQRQVMLVRPASSLNRTLLNGTNQHTVYRLQPTVMTRRQNARYRAQRDVFSLVETSLNPHARLVPYLDFSETTVPSDLPNSLAWEELDHDSMDLSAVINSSSVSWEFESRLLDSNYCNVVTTAVRFPILDVLNRYYDEEIKDLEEKKAREDLVQVVKDTLNVTAPNEPPTTDAPSMATASLGSSSETNVEQPEAGPMETPTGPLNSTPMDQTAQPMVEEPQSEDPPVSADPAIPRQPSPTPQVQEDASFVVETPIVHTTVELPANEDESGGDRGGERPEATTVTQAEAVTVSQPDAITIDLVGGDPATMPPASTGLSRVTDPRLRAILGDVELPEGIDPNFLAELPENIREEVIADQLQILRAQQQSRQSGQRREGAAADGNANENVLDSDISYEFLVALPPELQDEVLAQHRLSRQQARQQREAPDAPLDLAAFFDTLPRALREQVLADADDSQIALLPNHIAEEARRLRATAGNRDPYHVSMLNSLRQYGMLNRFDIGRRSATLRTTLRRQGAVRSSGYRRTGTSIFLDSPPNDDDYTPSSPPPRLAFGIRCSPLLDKESLSCLIVLFFCHNPGLNSTRLHRLFKNLCYESGTRDWLIRTFLSILDRTYRSAKEATVPKVDWASLEATSGLSTGAGRQQCPAKASKGMSINTVDVNSQRWLNLVVKSSMGTHIEVFQPRQQRPAGKRSNSVANMNINPLFLPALCCEMIASLTTLAKIFPTAFFPEAASTPPTEGGATEEGKKPTTSHKASSSSSSSAAGPSRRRNDSNEVRQATNTDFWEILVKLDATSVVGKTATPSDSSDGGKPLHSRHVASFGYPEAVEYTSLEEAPFGQLMLMLSHPVIMERPYIMNYFLRLLSTIADALDLVKLSNLTNRGGQDASERVFLEEQLKLLIDVMAVTKKESYTTFNRSYLLQMHTKCKNGDDSRGDSDNLLTKCALNLGLATQRRIFHLLVNAAVELAGTLSDEINALIHDLEQEEEEERAPSTSTAASQAFPRTGSKGIMVDRFTGSTVIVSGTVPARSARPVPAKELQCASILKMNEKNSTQVCLLRTVTLFLKLKGSIMRDGQPPASNTEQTFTLRTSSNIPVSVRFREILSVSPIGSRGPVHEEQQQAVQEAPSNEQAPTETPSTSREPNKGSIDKGDSGDILNSFHCYCTEVNQFVAKEELEALCTKLKDNKLWELLSSCLSRLALSNDPHTVLVLQPAVEAFFILHADNKSEMEQLSTLLQSSRMESESAGMDIAQSPTPFDASASVTELSVFANPGYQKLSPDIQKFVRFAEKHRSVLNQILRQTKVPLNSGPFSVLVNYTRILDFDIKRKYFRRELEAMEQGYRGEDIAVRVKRDRIFQNSFRELCRLRSEQWKGRFYIMFEGEEGQDAGGLLREWFSVITREIFNPNYALFMTSPGDRVTYMINPASYVNKNHLEYFQFIGRLIAKAVFDNKYLDCYFTRAFYKHILGKPVKYTDMESEDPSFYQSLFYLLENPVSQLGYDITFSLEVEEFGVRDLRDLKENGRSTLVTDQNKQEYVNLVCQMKMTGAIRQQLNAFLKGFYEIIPKELISIFNEQELELLISGLPIIDIDDLQQNTEYHKYTKSSVQIQWFWRAVRSFDHADRAKLLQFVTGTSRVPLQGFASLQGMHGVQRFQIHRDDRSVDRLPTAHTCFNQLDLPPYESYDKLRQMLLLAIRECSEGFGFA</sequence>
<feature type="region of interest" description="Disordered" evidence="15">
    <location>
        <begin position="2240"/>
        <end position="2299"/>
    </location>
</feature>
<evidence type="ECO:0000256" key="10">
    <source>
        <dbReference type="ARBA" id="ARBA00022816"/>
    </source>
</evidence>
<dbReference type="Proteomes" id="UP000030758">
    <property type="component" value="Unassembled WGS sequence"/>
</dbReference>
<dbReference type="InterPro" id="IPR010314">
    <property type="entry name" value="E3_Ub_ligase_DUF913"/>
</dbReference>
<evidence type="ECO:0000313" key="19">
    <source>
        <dbReference type="EMBL" id="KFD70021.1"/>
    </source>
</evidence>
<feature type="compositionally biased region" description="Pro residues" evidence="15">
    <location>
        <begin position="1387"/>
        <end position="1396"/>
    </location>
</feature>
<comment type="subcellular location">
    <subcellularLocation>
        <location evidence="2">Nucleus</location>
    </subcellularLocation>
</comment>
<comment type="similarity">
    <text evidence="13">Belongs to the UPL family. TOM1/PTR1 subfamily.</text>
</comment>
<dbReference type="UniPathway" id="UPA00143"/>
<feature type="region of interest" description="Disordered" evidence="15">
    <location>
        <begin position="1029"/>
        <end position="1062"/>
    </location>
</feature>
<dbReference type="Gene3D" id="3.30.720.50">
    <property type="match status" value="1"/>
</dbReference>
<dbReference type="EMBL" id="KL367491">
    <property type="protein sequence ID" value="KFD70021.1"/>
    <property type="molecule type" value="Genomic_DNA"/>
</dbReference>
<evidence type="ECO:0000256" key="14">
    <source>
        <dbReference type="PROSITE-ProRule" id="PRU00104"/>
    </source>
</evidence>
<dbReference type="PROSITE" id="PS50237">
    <property type="entry name" value="HECT"/>
    <property type="match status" value="1"/>
</dbReference>
<dbReference type="FunFam" id="3.30.2410.10:FF:000004">
    <property type="entry name" value="E3 ubiquitin-protein ligase HUWE1, variant"/>
    <property type="match status" value="1"/>
</dbReference>
<dbReference type="FunFam" id="3.30.2160.10:FF:000001">
    <property type="entry name" value="E3 ubiquitin-protein ligase NEDD4-like"/>
    <property type="match status" value="1"/>
</dbReference>
<dbReference type="SUPFAM" id="SSF56204">
    <property type="entry name" value="Hect, E3 ligase catalytic domain"/>
    <property type="match status" value="1"/>
</dbReference>
<dbReference type="GO" id="GO:0006511">
    <property type="term" value="P:ubiquitin-dependent protein catabolic process"/>
    <property type="evidence" value="ECO:0007669"/>
    <property type="project" value="TreeGrafter"/>
</dbReference>
<feature type="compositionally biased region" description="Low complexity" evidence="15">
    <location>
        <begin position="2178"/>
        <end position="2198"/>
    </location>
</feature>
<evidence type="ECO:0000256" key="6">
    <source>
        <dbReference type="ARBA" id="ARBA00022553"/>
    </source>
</evidence>
<keyword evidence="7" id="KW-0808">Transferase</keyword>
<evidence type="ECO:0000256" key="15">
    <source>
        <dbReference type="SAM" id="MobiDB-lite"/>
    </source>
</evidence>
<evidence type="ECO:0000256" key="3">
    <source>
        <dbReference type="ARBA" id="ARBA00004906"/>
    </source>
</evidence>
<dbReference type="InterPro" id="IPR009060">
    <property type="entry name" value="UBA-like_sf"/>
</dbReference>
<dbReference type="Pfam" id="PF00632">
    <property type="entry name" value="HECT"/>
    <property type="match status" value="1"/>
</dbReference>
<dbReference type="SUPFAM" id="SSF48371">
    <property type="entry name" value="ARM repeat"/>
    <property type="match status" value="1"/>
</dbReference>
<feature type="region of interest" description="Disordered" evidence="15">
    <location>
        <begin position="2869"/>
        <end position="2888"/>
    </location>
</feature>
<comment type="catalytic activity">
    <reaction evidence="1">
        <text>S-ubiquitinyl-[E2 ubiquitin-conjugating enzyme]-L-cysteine + [acceptor protein]-L-lysine = [E2 ubiquitin-conjugating enzyme]-L-cysteine + N(6)-ubiquitinyl-[acceptor protein]-L-lysine.</text>
        <dbReference type="EC" id="2.3.2.26"/>
    </reaction>
</comment>
<feature type="compositionally biased region" description="Acidic residues" evidence="15">
    <location>
        <begin position="784"/>
        <end position="796"/>
    </location>
</feature>
<dbReference type="GO" id="GO:0061630">
    <property type="term" value="F:ubiquitin protein ligase activity"/>
    <property type="evidence" value="ECO:0007669"/>
    <property type="project" value="UniProtKB-EC"/>
</dbReference>
<dbReference type="EC" id="2.3.2.26" evidence="4"/>
<dbReference type="GO" id="GO:0006281">
    <property type="term" value="P:DNA repair"/>
    <property type="evidence" value="ECO:0007669"/>
    <property type="project" value="UniProtKB-KW"/>
</dbReference>
<keyword evidence="9 14" id="KW-0833">Ubl conjugation pathway</keyword>
<feature type="region of interest" description="Disordered" evidence="15">
    <location>
        <begin position="749"/>
        <end position="821"/>
    </location>
</feature>
<feature type="compositionally biased region" description="Polar residues" evidence="15">
    <location>
        <begin position="3627"/>
        <end position="3641"/>
    </location>
</feature>
<evidence type="ECO:0000256" key="4">
    <source>
        <dbReference type="ARBA" id="ARBA00012485"/>
    </source>
</evidence>
<gene>
    <name evidence="19" type="ORF">M514_08979</name>
</gene>
<dbReference type="InterPro" id="IPR010309">
    <property type="entry name" value="E3_Ub_ligase_DUF908"/>
</dbReference>
<evidence type="ECO:0000259" key="16">
    <source>
        <dbReference type="PROSITE" id="PS50030"/>
    </source>
</evidence>
<evidence type="ECO:0000256" key="8">
    <source>
        <dbReference type="ARBA" id="ARBA00022763"/>
    </source>
</evidence>
<proteinExistence type="inferred from homology"/>
<dbReference type="GO" id="GO:0005634">
    <property type="term" value="C:nucleus"/>
    <property type="evidence" value="ECO:0007669"/>
    <property type="project" value="UniProtKB-SubCell"/>
</dbReference>
<keyword evidence="6" id="KW-0597">Phosphoprotein</keyword>
<evidence type="ECO:0000256" key="5">
    <source>
        <dbReference type="ARBA" id="ARBA00022448"/>
    </source>
</evidence>
<evidence type="ECO:0000256" key="7">
    <source>
        <dbReference type="ARBA" id="ARBA00022679"/>
    </source>
</evidence>
<feature type="compositionally biased region" description="Polar residues" evidence="15">
    <location>
        <begin position="2261"/>
        <end position="2274"/>
    </location>
</feature>
<evidence type="ECO:0000256" key="13">
    <source>
        <dbReference type="ARBA" id="ARBA00034494"/>
    </source>
</evidence>
<dbReference type="InterPro" id="IPR015940">
    <property type="entry name" value="UBA"/>
</dbReference>
<evidence type="ECO:0000259" key="18">
    <source>
        <dbReference type="PROSITE" id="PS50918"/>
    </source>
</evidence>
<feature type="compositionally biased region" description="Basic and acidic residues" evidence="15">
    <location>
        <begin position="797"/>
        <end position="808"/>
    </location>
</feature>
<feature type="domain" description="WWE" evidence="18">
    <location>
        <begin position="1580"/>
        <end position="1656"/>
    </location>
</feature>
<dbReference type="PROSITE" id="PS50918">
    <property type="entry name" value="WWE"/>
    <property type="match status" value="1"/>
</dbReference>
<dbReference type="Pfam" id="PF00627">
    <property type="entry name" value="UBA"/>
    <property type="match status" value="1"/>
</dbReference>
<feature type="region of interest" description="Disordered" evidence="15">
    <location>
        <begin position="1911"/>
        <end position="1945"/>
    </location>
</feature>
<dbReference type="GO" id="GO:0051028">
    <property type="term" value="P:mRNA transport"/>
    <property type="evidence" value="ECO:0007669"/>
    <property type="project" value="UniProtKB-KW"/>
</dbReference>
<dbReference type="GO" id="GO:0005737">
    <property type="term" value="C:cytoplasm"/>
    <property type="evidence" value="ECO:0007669"/>
    <property type="project" value="TreeGrafter"/>
</dbReference>
<dbReference type="FunFam" id="3.90.1750.10:FF:000003">
    <property type="entry name" value="E3 ubiquitin-protein ligase UPL1"/>
    <property type="match status" value="1"/>
</dbReference>
<dbReference type="Pfam" id="PF02825">
    <property type="entry name" value="WWE"/>
    <property type="match status" value="1"/>
</dbReference>
<dbReference type="Pfam" id="PF06012">
    <property type="entry name" value="DUF908"/>
    <property type="match status" value="2"/>
</dbReference>
<feature type="domain" description="UBA" evidence="16">
    <location>
        <begin position="1321"/>
        <end position="1360"/>
    </location>
</feature>
<dbReference type="PANTHER" id="PTHR11254">
    <property type="entry name" value="HECT DOMAIN UBIQUITIN-PROTEIN LIGASE"/>
    <property type="match status" value="1"/>
</dbReference>
<dbReference type="CDD" id="cd00078">
    <property type="entry name" value="HECTc"/>
    <property type="match status" value="1"/>
</dbReference>
<evidence type="ECO:0000259" key="17">
    <source>
        <dbReference type="PROSITE" id="PS50237"/>
    </source>
</evidence>
<dbReference type="Gene3D" id="3.90.1750.10">
    <property type="entry name" value="Hect, E3 ligase catalytic domains"/>
    <property type="match status" value="1"/>
</dbReference>
<reference evidence="19" key="1">
    <citation type="journal article" date="2014" name="Nat. Genet.">
        <title>Genome and transcriptome of the porcine whipworm Trichuris suis.</title>
        <authorList>
            <person name="Jex A.R."/>
            <person name="Nejsum P."/>
            <person name="Schwarz E.M."/>
            <person name="Hu L."/>
            <person name="Young N.D."/>
            <person name="Hall R.S."/>
            <person name="Korhonen P.K."/>
            <person name="Liao S."/>
            <person name="Thamsborg S."/>
            <person name="Xia J."/>
            <person name="Xu P."/>
            <person name="Wang S."/>
            <person name="Scheerlinck J.P."/>
            <person name="Hofmann A."/>
            <person name="Sternberg P.W."/>
            <person name="Wang J."/>
            <person name="Gasser R.B."/>
        </authorList>
    </citation>
    <scope>NUCLEOTIDE SEQUENCE [LARGE SCALE GENOMIC DNA]</scope>
    <source>
        <strain evidence="19">DCEP-RM93F</strain>
    </source>
</reference>
<dbReference type="Gene3D" id="3.30.2410.10">
    <property type="entry name" value="Hect, E3 ligase catalytic domain"/>
    <property type="match status" value="1"/>
</dbReference>
<dbReference type="SUPFAM" id="SSF46934">
    <property type="entry name" value="UBA-like"/>
    <property type="match status" value="1"/>
</dbReference>
<feature type="region of interest" description="Disordered" evidence="15">
    <location>
        <begin position="2312"/>
        <end position="2383"/>
    </location>
</feature>
<evidence type="ECO:0000256" key="2">
    <source>
        <dbReference type="ARBA" id="ARBA00004123"/>
    </source>
</evidence>
<dbReference type="InterPro" id="IPR037197">
    <property type="entry name" value="WWE_dom_sf"/>
</dbReference>
<feature type="compositionally biased region" description="Polar residues" evidence="15">
    <location>
        <begin position="2681"/>
        <end position="2694"/>
    </location>
</feature>